<proteinExistence type="predicted"/>
<protein>
    <submittedName>
        <fullName evidence="1">Uncharacterized protein</fullName>
    </submittedName>
</protein>
<dbReference type="RefSeq" id="WP_316975293.1">
    <property type="nucleotide sequence ID" value="NZ_JAWIIJ010000023.1"/>
</dbReference>
<accession>A0ABU3W343</accession>
<gene>
    <name evidence="1" type="ORF">RYS15_19930</name>
</gene>
<reference evidence="1 2" key="1">
    <citation type="submission" date="2023-10" db="EMBL/GenBank/DDBJ databases">
        <title>Characteristics and mechanism of a salt-tolerant marine origin heterotrophic nitrifying- aerobic denitrifying bacteria Marinobacter xestospongiae HN1.</title>
        <authorList>
            <person name="Qi R."/>
        </authorList>
    </citation>
    <scope>NUCLEOTIDE SEQUENCE [LARGE SCALE GENOMIC DNA]</scope>
    <source>
        <strain evidence="1 2">HN1</strain>
    </source>
</reference>
<evidence type="ECO:0000313" key="2">
    <source>
        <dbReference type="Proteomes" id="UP001269819"/>
    </source>
</evidence>
<name>A0ABU3W343_9GAMM</name>
<sequence>MEVNDQLVSDHQTEHAIRQMEVQAVNFAYRLTNDFNVRQEYMRKTCEAADNLRAAYKNGDISAREAANAANQMRNEIMEFARSNSSDLGRAKAKALKARGLDLDLLVEKYANRRYSKSFTALSEAERGRVYLDIVDSSGRSNPKVNAGVRRLGMASKGLWVLTACLATYNIATAENKTKQAGREAASIGGGFGGGAAGGAVAGIWFGPVGVAVGVVVGGTLGAIMADQIYVEVAGPDGEFARNFIPRFTSVFGVDEEGMAKALHREARYELGKVRSVFRELMDKYSTDADDVARYYIAQIRQTRGIAFRALQQDIGLRNLLIRILDDGWTTADEKRDIEFLQRL</sequence>
<keyword evidence="2" id="KW-1185">Reference proteome</keyword>
<dbReference type="EMBL" id="JAWIIJ010000023">
    <property type="protein sequence ID" value="MDV2080965.1"/>
    <property type="molecule type" value="Genomic_DNA"/>
</dbReference>
<evidence type="ECO:0000313" key="1">
    <source>
        <dbReference type="EMBL" id="MDV2080965.1"/>
    </source>
</evidence>
<organism evidence="1 2">
    <name type="scientific">Marinobacter xestospongiae</name>
    <dbReference type="NCBI Taxonomy" id="994319"/>
    <lineage>
        <taxon>Bacteria</taxon>
        <taxon>Pseudomonadati</taxon>
        <taxon>Pseudomonadota</taxon>
        <taxon>Gammaproteobacteria</taxon>
        <taxon>Pseudomonadales</taxon>
        <taxon>Marinobacteraceae</taxon>
        <taxon>Marinobacter</taxon>
    </lineage>
</organism>
<comment type="caution">
    <text evidence="1">The sequence shown here is derived from an EMBL/GenBank/DDBJ whole genome shotgun (WGS) entry which is preliminary data.</text>
</comment>
<dbReference type="Proteomes" id="UP001269819">
    <property type="component" value="Unassembled WGS sequence"/>
</dbReference>